<dbReference type="Proteomes" id="UP000019402">
    <property type="component" value="Unassembled WGS sequence"/>
</dbReference>
<comment type="caution">
    <text evidence="3">The sequence shown here is derived from an EMBL/GenBank/DDBJ whole genome shotgun (WGS) entry which is preliminary data.</text>
</comment>
<evidence type="ECO:0000259" key="2">
    <source>
        <dbReference type="Pfam" id="PF05170"/>
    </source>
</evidence>
<gene>
    <name evidence="3" type="ORF">JCM21142_3934</name>
</gene>
<dbReference type="PANTHER" id="PTHR30441">
    <property type="entry name" value="DUF748 DOMAIN-CONTAINING PROTEIN"/>
    <property type="match status" value="1"/>
</dbReference>
<dbReference type="AlphaFoldDB" id="W7Y2T9"/>
<keyword evidence="4" id="KW-1185">Reference proteome</keyword>
<dbReference type="RefSeq" id="WP_027471061.1">
    <property type="nucleotide sequence ID" value="NZ_BAMD01000008.1"/>
</dbReference>
<dbReference type="eggNOG" id="COG2982">
    <property type="taxonomic scope" value="Bacteria"/>
</dbReference>
<proteinExistence type="predicted"/>
<reference evidence="3 4" key="1">
    <citation type="journal article" date="2014" name="Genome Announc.">
        <title>Draft Genome Sequence of Cytophaga fermentans JCM 21142T, a Facultative Anaerobe Isolated from Marine Mud.</title>
        <authorList>
            <person name="Starns D."/>
            <person name="Oshima K."/>
            <person name="Suda W."/>
            <person name="Iino T."/>
            <person name="Yuki M."/>
            <person name="Inoue J."/>
            <person name="Kitamura K."/>
            <person name="Iida T."/>
            <person name="Darby A."/>
            <person name="Hattori M."/>
            <person name="Ohkuma M."/>
        </authorList>
    </citation>
    <scope>NUCLEOTIDE SEQUENCE [LARGE SCALE GENOMIC DNA]</scope>
    <source>
        <strain evidence="3 4">JCM 21142</strain>
    </source>
</reference>
<keyword evidence="1" id="KW-0472">Membrane</keyword>
<keyword evidence="1" id="KW-1133">Transmembrane helix</keyword>
<name>W7Y2T9_9BACT</name>
<evidence type="ECO:0000256" key="1">
    <source>
        <dbReference type="SAM" id="Phobius"/>
    </source>
</evidence>
<feature type="domain" description="AsmA" evidence="2">
    <location>
        <begin position="1"/>
        <end position="246"/>
    </location>
</feature>
<dbReference type="InterPro" id="IPR007844">
    <property type="entry name" value="AsmA"/>
</dbReference>
<dbReference type="GO" id="GO:0005886">
    <property type="term" value="C:plasma membrane"/>
    <property type="evidence" value="ECO:0007669"/>
    <property type="project" value="TreeGrafter"/>
</dbReference>
<feature type="transmembrane region" description="Helical" evidence="1">
    <location>
        <begin position="7"/>
        <end position="26"/>
    </location>
</feature>
<dbReference type="GO" id="GO:0090313">
    <property type="term" value="P:regulation of protein targeting to membrane"/>
    <property type="evidence" value="ECO:0007669"/>
    <property type="project" value="TreeGrafter"/>
</dbReference>
<dbReference type="EMBL" id="BAMD01000008">
    <property type="protein sequence ID" value="GAF02302.1"/>
    <property type="molecule type" value="Genomic_DNA"/>
</dbReference>
<evidence type="ECO:0000313" key="3">
    <source>
        <dbReference type="EMBL" id="GAF02302.1"/>
    </source>
</evidence>
<dbReference type="PANTHER" id="PTHR30441:SF8">
    <property type="entry name" value="DUF748 DOMAIN-CONTAINING PROTEIN"/>
    <property type="match status" value="1"/>
</dbReference>
<dbReference type="OrthoDB" id="596403at2"/>
<organism evidence="3 4">
    <name type="scientific">Saccharicrinis fermentans DSM 9555 = JCM 21142</name>
    <dbReference type="NCBI Taxonomy" id="869213"/>
    <lineage>
        <taxon>Bacteria</taxon>
        <taxon>Pseudomonadati</taxon>
        <taxon>Bacteroidota</taxon>
        <taxon>Bacteroidia</taxon>
        <taxon>Marinilabiliales</taxon>
        <taxon>Marinilabiliaceae</taxon>
        <taxon>Saccharicrinis</taxon>
    </lineage>
</organism>
<dbReference type="InterPro" id="IPR052894">
    <property type="entry name" value="AsmA-related"/>
</dbReference>
<keyword evidence="1" id="KW-0812">Transmembrane</keyword>
<dbReference type="Pfam" id="PF05170">
    <property type="entry name" value="AsmA"/>
    <property type="match status" value="1"/>
</dbReference>
<dbReference type="STRING" id="869213.GCA_000517085_01179"/>
<sequence>MKKFLKITVGIFLFILLLLIVTPLFFKGKIERLVKEEINNQLAAQVDWGNFSLSLIKHFPNVSVGMSELSVVGVEKFQGDTLLYLDDFSLSADLMSAIGGSLSVEHILIDKPLVRAKVLADSTVNWDIVKASELAEEEIDTLESENSDFTINLKSFEINDAVISYEDQTMDLDAEIQHLNLDLSGDMSAATTQLQLESSIDAVNVTMENTKYMNKVKVSLVAGILADMTNMVFSFEENDLMVNDLNLGFDGSVGMLDEGYQLDVKLAAKETTFKSLLALIPKEFLTDLENVQTTGTLALEASAKGIYKDADNLPAFDAVLRVENGQIKYPDLPKSINDINISVLAHNTGGSPDNTITNIEKFHFELGQNPFDASLMLMTPVSNAQFKGGMVGVIDLGSLKDAIPLDSFDIKGIVDADVTLDGNMAMIEKENYEAVQVNGQMKLDDFYYSSADLPDVIISQALMSFSPQKISLNKFECKVGRSDFALSGKIENYLPYIFKDETIRGSLKHSSKLLDVNEFLVGMDEEESVGAEDTTALELMEVPKNIDFVFTSTFGKILYDKLTIDNTKGQVTVRDGKVVLNGVSMDLLDGGMKMVGEYNTQNVKKPFVDFNFDASNIDITKTANSFSVIDSLMPIAKNSKGKVSADFKYNSLLDSTMMPIIASITGGGNLKSKSIEVSNSKVLNNMADLLKKDKYRTMKAEDLNINFIMKDGKIIVEPFTAKVFDSKIEVSGEQGFDQSLNYVVKAPVSRKDIAGAMSLLGGSFASSGEDVIIDVIVKGTAMDPKLSLDLSEAQKQVGKELEKEAGKVVKEILKDDKVKNAIEGFFKKK</sequence>
<evidence type="ECO:0000313" key="4">
    <source>
        <dbReference type="Proteomes" id="UP000019402"/>
    </source>
</evidence>
<accession>W7Y2T9</accession>
<protein>
    <recommendedName>
        <fullName evidence="2">AsmA domain-containing protein</fullName>
    </recommendedName>
</protein>